<dbReference type="Proteomes" id="UP000563524">
    <property type="component" value="Unassembled WGS sequence"/>
</dbReference>
<evidence type="ECO:0000313" key="2">
    <source>
        <dbReference type="EMBL" id="MBB4659883.1"/>
    </source>
</evidence>
<dbReference type="InterPro" id="IPR041698">
    <property type="entry name" value="Methyltransf_25"/>
</dbReference>
<dbReference type="EMBL" id="JACHOB010000005">
    <property type="protein sequence ID" value="MBB4659883.1"/>
    <property type="molecule type" value="Genomic_DNA"/>
</dbReference>
<dbReference type="Pfam" id="PF13649">
    <property type="entry name" value="Methyltransf_25"/>
    <property type="match status" value="1"/>
</dbReference>
<dbReference type="GO" id="GO:0032259">
    <property type="term" value="P:methylation"/>
    <property type="evidence" value="ECO:0007669"/>
    <property type="project" value="UniProtKB-KW"/>
</dbReference>
<comment type="caution">
    <text evidence="2">The sequence shown here is derived from an EMBL/GenBank/DDBJ whole genome shotgun (WGS) entry which is preliminary data.</text>
</comment>
<reference evidence="2 3" key="1">
    <citation type="submission" date="2020-08" db="EMBL/GenBank/DDBJ databases">
        <title>Genomic Encyclopedia of Type Strains, Phase IV (KMG-IV): sequencing the most valuable type-strain genomes for metagenomic binning, comparative biology and taxonomic classification.</title>
        <authorList>
            <person name="Goeker M."/>
        </authorList>
    </citation>
    <scope>NUCLEOTIDE SEQUENCE [LARGE SCALE GENOMIC DNA]</scope>
    <source>
        <strain evidence="2 3">DSM 102850</strain>
    </source>
</reference>
<organism evidence="2 3">
    <name type="scientific">Parvularcula dongshanensis</name>
    <dbReference type="NCBI Taxonomy" id="1173995"/>
    <lineage>
        <taxon>Bacteria</taxon>
        <taxon>Pseudomonadati</taxon>
        <taxon>Pseudomonadota</taxon>
        <taxon>Alphaproteobacteria</taxon>
        <taxon>Parvularculales</taxon>
        <taxon>Parvularculaceae</taxon>
        <taxon>Parvularcula</taxon>
    </lineage>
</organism>
<dbReference type="InterPro" id="IPR029063">
    <property type="entry name" value="SAM-dependent_MTases_sf"/>
</dbReference>
<protein>
    <submittedName>
        <fullName evidence="2">SAM-dependent methyltransferase</fullName>
    </submittedName>
</protein>
<dbReference type="Gene3D" id="3.40.50.150">
    <property type="entry name" value="Vaccinia Virus protein VP39"/>
    <property type="match status" value="1"/>
</dbReference>
<dbReference type="SUPFAM" id="SSF53335">
    <property type="entry name" value="S-adenosyl-L-methionine-dependent methyltransferases"/>
    <property type="match status" value="1"/>
</dbReference>
<keyword evidence="2" id="KW-0489">Methyltransferase</keyword>
<dbReference type="CDD" id="cd02440">
    <property type="entry name" value="AdoMet_MTases"/>
    <property type="match status" value="1"/>
</dbReference>
<dbReference type="RefSeq" id="WP_183818918.1">
    <property type="nucleotide sequence ID" value="NZ_JACHOB010000005.1"/>
</dbReference>
<accession>A0A840I6L5</accession>
<feature type="domain" description="Methyltransferase" evidence="1">
    <location>
        <begin position="71"/>
        <end position="167"/>
    </location>
</feature>
<gene>
    <name evidence="2" type="ORF">GGQ59_002424</name>
</gene>
<name>A0A840I6L5_9PROT</name>
<keyword evidence="3" id="KW-1185">Reference proteome</keyword>
<sequence length="245" mass="27379">MPGAIRRDYGARAAPQTLPERMDGETDYETFRATLSSLASVNRLTSGYAPIRAFLDQVLERGLPERPLRLLDLGSGYGDGLRAAARYLSERGVRAELTGVDLNPHAAMAAREAQDTEHEGVTISYVTADVFDYAQRAPQPDLVTCALFTHHLEDEEVVRLLSWMDRTASRGWLVNDLYRSRVAAAGFRVLSTLLGKHPYVRHDGPVSFARSFRRADWDRYLSEAKVEGARIFIGAPFRLCVEKHA</sequence>
<evidence type="ECO:0000313" key="3">
    <source>
        <dbReference type="Proteomes" id="UP000563524"/>
    </source>
</evidence>
<dbReference type="AlphaFoldDB" id="A0A840I6L5"/>
<proteinExistence type="predicted"/>
<keyword evidence="2" id="KW-0808">Transferase</keyword>
<evidence type="ECO:0000259" key="1">
    <source>
        <dbReference type="Pfam" id="PF13649"/>
    </source>
</evidence>
<dbReference type="GO" id="GO:0008168">
    <property type="term" value="F:methyltransferase activity"/>
    <property type="evidence" value="ECO:0007669"/>
    <property type="project" value="UniProtKB-KW"/>
</dbReference>